<comment type="caution">
    <text evidence="2">The sequence shown here is derived from an EMBL/GenBank/DDBJ whole genome shotgun (WGS) entry which is preliminary data.</text>
</comment>
<accession>A0A9N9PJL6</accession>
<name>A0A9N9PJL6_9GLOM</name>
<dbReference type="AlphaFoldDB" id="A0A9N9PJL6"/>
<dbReference type="Proteomes" id="UP000789396">
    <property type="component" value="Unassembled WGS sequence"/>
</dbReference>
<feature type="region of interest" description="Disordered" evidence="1">
    <location>
        <begin position="1"/>
        <end position="46"/>
    </location>
</feature>
<evidence type="ECO:0000313" key="3">
    <source>
        <dbReference type="Proteomes" id="UP000789396"/>
    </source>
</evidence>
<dbReference type="EMBL" id="CAJVPZ010102954">
    <property type="protein sequence ID" value="CAG8822926.1"/>
    <property type="molecule type" value="Genomic_DNA"/>
</dbReference>
<protein>
    <submittedName>
        <fullName evidence="2">1494_t:CDS:1</fullName>
    </submittedName>
</protein>
<dbReference type="OrthoDB" id="48651at2759"/>
<proteinExistence type="predicted"/>
<evidence type="ECO:0000256" key="1">
    <source>
        <dbReference type="SAM" id="MobiDB-lite"/>
    </source>
</evidence>
<keyword evidence="3" id="KW-1185">Reference proteome</keyword>
<feature type="non-terminal residue" evidence="2">
    <location>
        <position position="46"/>
    </location>
</feature>
<sequence>SRYESRESTRDSRFMSRPERAPQPLPTSPPYTAHLGNLPFDLTEQD</sequence>
<evidence type="ECO:0000313" key="2">
    <source>
        <dbReference type="EMBL" id="CAG8822926.1"/>
    </source>
</evidence>
<reference evidence="2" key="1">
    <citation type="submission" date="2021-06" db="EMBL/GenBank/DDBJ databases">
        <authorList>
            <person name="Kallberg Y."/>
            <person name="Tangrot J."/>
            <person name="Rosling A."/>
        </authorList>
    </citation>
    <scope>NUCLEOTIDE SEQUENCE</scope>
    <source>
        <strain evidence="2">IN212</strain>
    </source>
</reference>
<feature type="compositionally biased region" description="Basic and acidic residues" evidence="1">
    <location>
        <begin position="1"/>
        <end position="20"/>
    </location>
</feature>
<organism evidence="2 3">
    <name type="scientific">Racocetra fulgida</name>
    <dbReference type="NCBI Taxonomy" id="60492"/>
    <lineage>
        <taxon>Eukaryota</taxon>
        <taxon>Fungi</taxon>
        <taxon>Fungi incertae sedis</taxon>
        <taxon>Mucoromycota</taxon>
        <taxon>Glomeromycotina</taxon>
        <taxon>Glomeromycetes</taxon>
        <taxon>Diversisporales</taxon>
        <taxon>Gigasporaceae</taxon>
        <taxon>Racocetra</taxon>
    </lineage>
</organism>
<feature type="non-terminal residue" evidence="2">
    <location>
        <position position="1"/>
    </location>
</feature>
<gene>
    <name evidence="2" type="ORF">RFULGI_LOCUS19800</name>
</gene>